<protein>
    <submittedName>
        <fullName evidence="3">Sensor histidine kinase</fullName>
        <ecNumber evidence="3">2.7.13.3</ecNumber>
    </submittedName>
</protein>
<keyword evidence="3" id="KW-0418">Kinase</keyword>
<dbReference type="GO" id="GO:0004673">
    <property type="term" value="F:protein histidine kinase activity"/>
    <property type="evidence" value="ECO:0007669"/>
    <property type="project" value="UniProtKB-EC"/>
</dbReference>
<dbReference type="EMBL" id="JBHULL010000007">
    <property type="protein sequence ID" value="MFD2582192.1"/>
    <property type="molecule type" value="Genomic_DNA"/>
</dbReference>
<keyword evidence="1" id="KW-0812">Transmembrane</keyword>
<reference evidence="4" key="1">
    <citation type="journal article" date="2019" name="Int. J. Syst. Evol. Microbiol.">
        <title>The Global Catalogue of Microorganisms (GCM) 10K type strain sequencing project: providing services to taxonomists for standard genome sequencing and annotation.</title>
        <authorList>
            <consortium name="The Broad Institute Genomics Platform"/>
            <consortium name="The Broad Institute Genome Sequencing Center for Infectious Disease"/>
            <person name="Wu L."/>
            <person name="Ma J."/>
        </authorList>
    </citation>
    <scope>NUCLEOTIDE SEQUENCE [LARGE SCALE GENOMIC DNA]</scope>
    <source>
        <strain evidence="4">KCTC 42866</strain>
    </source>
</reference>
<dbReference type="InterPro" id="IPR050640">
    <property type="entry name" value="Bact_2-comp_sensor_kinase"/>
</dbReference>
<dbReference type="Pfam" id="PF06580">
    <property type="entry name" value="His_kinase"/>
    <property type="match status" value="1"/>
</dbReference>
<organism evidence="3 4">
    <name type="scientific">Pedobacter vanadiisoli</name>
    <dbReference type="NCBI Taxonomy" id="1761975"/>
    <lineage>
        <taxon>Bacteria</taxon>
        <taxon>Pseudomonadati</taxon>
        <taxon>Bacteroidota</taxon>
        <taxon>Sphingobacteriia</taxon>
        <taxon>Sphingobacteriales</taxon>
        <taxon>Sphingobacteriaceae</taxon>
        <taxon>Pedobacter</taxon>
    </lineage>
</organism>
<keyword evidence="3" id="KW-0808">Transferase</keyword>
<keyword evidence="1" id="KW-1133">Transmembrane helix</keyword>
<feature type="transmembrane region" description="Helical" evidence="1">
    <location>
        <begin position="51"/>
        <end position="68"/>
    </location>
</feature>
<dbReference type="InterPro" id="IPR010559">
    <property type="entry name" value="Sig_transdc_His_kin_internal"/>
</dbReference>
<gene>
    <name evidence="3" type="ORF">ACFSR6_06815</name>
</gene>
<dbReference type="InterPro" id="IPR036890">
    <property type="entry name" value="HATPase_C_sf"/>
</dbReference>
<name>A0ABW5MG58_9SPHI</name>
<sequence length="371" mass="43321">MPLIERIAKFSSAHRFLSHIIFWLVTSIVFLNRYDIDEYHDFHKILIRHAYYISFTIVSSYFLTYLIIPKLITAKTYYLVTFYFLIGSYIICVCSRIVVVHVLEPFLRTAPFGQETVLEIAMDVPKLITHYFPLTFSAAWIFAFIKLIKEQYAAQQHKFSLEKERAETELKALKAQLNPHFLFNTLNNIYSLSLMNSPVTSKSIARLSEILDHVLYRCNGRYVSLSAEITLIKNYIELEKLRYGERLVVNFRHTIDRDTVIAPLILLSLVENAFKHGAGEDIGQPVINIDLKLVNNHFRFTVSNSFMPGREKEENRIGINNITRQLRLLYPEEHDLSTTTYDNIFVVLLHINLNNSTYLKDKRYESKVSFS</sequence>
<dbReference type="Proteomes" id="UP001597461">
    <property type="component" value="Unassembled WGS sequence"/>
</dbReference>
<evidence type="ECO:0000256" key="1">
    <source>
        <dbReference type="SAM" id="Phobius"/>
    </source>
</evidence>
<proteinExistence type="predicted"/>
<accession>A0ABW5MG58</accession>
<feature type="domain" description="Signal transduction histidine kinase internal region" evidence="2">
    <location>
        <begin position="168"/>
        <end position="247"/>
    </location>
</feature>
<feature type="transmembrane region" description="Helical" evidence="1">
    <location>
        <begin position="80"/>
        <end position="103"/>
    </location>
</feature>
<comment type="caution">
    <text evidence="3">The sequence shown here is derived from an EMBL/GenBank/DDBJ whole genome shotgun (WGS) entry which is preliminary data.</text>
</comment>
<evidence type="ECO:0000313" key="4">
    <source>
        <dbReference type="Proteomes" id="UP001597461"/>
    </source>
</evidence>
<dbReference type="PANTHER" id="PTHR34220">
    <property type="entry name" value="SENSOR HISTIDINE KINASE YPDA"/>
    <property type="match status" value="1"/>
</dbReference>
<evidence type="ECO:0000313" key="3">
    <source>
        <dbReference type="EMBL" id="MFD2582192.1"/>
    </source>
</evidence>
<feature type="transmembrane region" description="Helical" evidence="1">
    <location>
        <begin position="128"/>
        <end position="148"/>
    </location>
</feature>
<dbReference type="SUPFAM" id="SSF55874">
    <property type="entry name" value="ATPase domain of HSP90 chaperone/DNA topoisomerase II/histidine kinase"/>
    <property type="match status" value="1"/>
</dbReference>
<feature type="transmembrane region" description="Helical" evidence="1">
    <location>
        <begin position="12"/>
        <end position="31"/>
    </location>
</feature>
<keyword evidence="1" id="KW-0472">Membrane</keyword>
<keyword evidence="4" id="KW-1185">Reference proteome</keyword>
<evidence type="ECO:0000259" key="2">
    <source>
        <dbReference type="Pfam" id="PF06580"/>
    </source>
</evidence>
<dbReference type="PANTHER" id="PTHR34220:SF7">
    <property type="entry name" value="SENSOR HISTIDINE KINASE YPDA"/>
    <property type="match status" value="1"/>
</dbReference>
<dbReference type="EC" id="2.7.13.3" evidence="3"/>